<dbReference type="Gene3D" id="3.30.420.10">
    <property type="entry name" value="Ribonuclease H-like superfamily/Ribonuclease H"/>
    <property type="match status" value="1"/>
</dbReference>
<evidence type="ECO:0000313" key="1">
    <source>
        <dbReference type="EMBL" id="GFU47378.1"/>
    </source>
</evidence>
<reference evidence="1" key="1">
    <citation type="submission" date="2020-08" db="EMBL/GenBank/DDBJ databases">
        <title>Multicomponent nature underlies the extraordinary mechanical properties of spider dragline silk.</title>
        <authorList>
            <person name="Kono N."/>
            <person name="Nakamura H."/>
            <person name="Mori M."/>
            <person name="Yoshida Y."/>
            <person name="Ohtoshi R."/>
            <person name="Malay A.D."/>
            <person name="Moran D.A.P."/>
            <person name="Tomita M."/>
            <person name="Numata K."/>
            <person name="Arakawa K."/>
        </authorList>
    </citation>
    <scope>NUCLEOTIDE SEQUENCE</scope>
</reference>
<dbReference type="PANTHER" id="PTHR47326:SF1">
    <property type="entry name" value="HTH PSQ-TYPE DOMAIN-CONTAINING PROTEIN"/>
    <property type="match status" value="1"/>
</dbReference>
<accession>A0A8X6QV65</accession>
<dbReference type="InterPro" id="IPR036397">
    <property type="entry name" value="RNaseH_sf"/>
</dbReference>
<dbReference type="Proteomes" id="UP000887013">
    <property type="component" value="Unassembled WGS sequence"/>
</dbReference>
<proteinExistence type="predicted"/>
<dbReference type="AlphaFoldDB" id="A0A8X6QV65"/>
<keyword evidence="2" id="KW-1185">Reference proteome</keyword>
<organism evidence="1 2">
    <name type="scientific">Nephila pilipes</name>
    <name type="common">Giant wood spider</name>
    <name type="synonym">Nephila maculata</name>
    <dbReference type="NCBI Taxonomy" id="299642"/>
    <lineage>
        <taxon>Eukaryota</taxon>
        <taxon>Metazoa</taxon>
        <taxon>Ecdysozoa</taxon>
        <taxon>Arthropoda</taxon>
        <taxon>Chelicerata</taxon>
        <taxon>Arachnida</taxon>
        <taxon>Araneae</taxon>
        <taxon>Araneomorphae</taxon>
        <taxon>Entelegynae</taxon>
        <taxon>Araneoidea</taxon>
        <taxon>Nephilidae</taxon>
        <taxon>Nephila</taxon>
    </lineage>
</organism>
<dbReference type="PANTHER" id="PTHR47326">
    <property type="entry name" value="TRANSPOSABLE ELEMENT TC3 TRANSPOSASE-LIKE PROTEIN"/>
    <property type="match status" value="1"/>
</dbReference>
<comment type="caution">
    <text evidence="1">The sequence shown here is derived from an EMBL/GenBank/DDBJ whole genome shotgun (WGS) entry which is preliminary data.</text>
</comment>
<dbReference type="GO" id="GO:0003676">
    <property type="term" value="F:nucleic acid binding"/>
    <property type="evidence" value="ECO:0007669"/>
    <property type="project" value="InterPro"/>
</dbReference>
<sequence>MDRGLGITDFEGLKTTPYRSITGQPNVSENVDVIGESTMYGMVHREQIDRIIGPFFFTENTVNGGIFLDMLQLFALSQLEDLQPNFWFQQDGAPLHWLKAVRDHLDEIFHSRWIGWMRCYSIPGRKLNTDWMCFEPYMKNILRCTYEKKKKKNRIRCCIRTDRQNNRM</sequence>
<evidence type="ECO:0000313" key="2">
    <source>
        <dbReference type="Proteomes" id="UP000887013"/>
    </source>
</evidence>
<protein>
    <submittedName>
        <fullName evidence="1">Transposable element tc3 transposase</fullName>
    </submittedName>
</protein>
<dbReference type="EMBL" id="BMAW01037198">
    <property type="protein sequence ID" value="GFU47378.1"/>
    <property type="molecule type" value="Genomic_DNA"/>
</dbReference>
<name>A0A8X6QV65_NEPPI</name>
<dbReference type="OrthoDB" id="6773620at2759"/>
<gene>
    <name evidence="1" type="primary">RF55_26488</name>
    <name evidence="1" type="ORF">NPIL_156261</name>
</gene>